<keyword evidence="2" id="KW-1185">Reference proteome</keyword>
<evidence type="ECO:0000313" key="1">
    <source>
        <dbReference type="EMBL" id="VDO08507.1"/>
    </source>
</evidence>
<evidence type="ECO:0000313" key="2">
    <source>
        <dbReference type="Proteomes" id="UP000280834"/>
    </source>
</evidence>
<dbReference type="AlphaFoldDB" id="A0A0R3Q506"/>
<proteinExistence type="predicted"/>
<sequence>MSFYPILHSDMVTAANVFKVKLNVLSCEKVSAKPNGGMVVDPTGFELKEKTRNGRLESTRYLISHRRLVSIARQLFHDSMLFNLMTSHSKYEQW</sequence>
<reference evidence="3" key="1">
    <citation type="submission" date="2017-02" db="UniProtKB">
        <authorList>
            <consortium name="WormBaseParasite"/>
        </authorList>
    </citation>
    <scope>IDENTIFICATION</scope>
</reference>
<accession>A0A0R3Q506</accession>
<protein>
    <submittedName>
        <fullName evidence="3">DNA-directed RNA polymerase</fullName>
    </submittedName>
</protein>
<dbReference type="WBParaSite" id="BTMF_0000139601-mRNA-1">
    <property type="protein sequence ID" value="BTMF_0000139601-mRNA-1"/>
    <property type="gene ID" value="BTMF_0000139601"/>
</dbReference>
<organism evidence="3">
    <name type="scientific">Brugia timori</name>
    <dbReference type="NCBI Taxonomy" id="42155"/>
    <lineage>
        <taxon>Eukaryota</taxon>
        <taxon>Metazoa</taxon>
        <taxon>Ecdysozoa</taxon>
        <taxon>Nematoda</taxon>
        <taxon>Chromadorea</taxon>
        <taxon>Rhabditida</taxon>
        <taxon>Spirurina</taxon>
        <taxon>Spiruromorpha</taxon>
        <taxon>Filarioidea</taxon>
        <taxon>Onchocercidae</taxon>
        <taxon>Brugia</taxon>
    </lineage>
</organism>
<gene>
    <name evidence="1" type="ORF">BTMF_LOCUS738</name>
</gene>
<name>A0A0R3Q506_9BILA</name>
<dbReference type="EMBL" id="UZAG01000461">
    <property type="protein sequence ID" value="VDO08507.1"/>
    <property type="molecule type" value="Genomic_DNA"/>
</dbReference>
<dbReference type="Proteomes" id="UP000280834">
    <property type="component" value="Unassembled WGS sequence"/>
</dbReference>
<evidence type="ECO:0000313" key="3">
    <source>
        <dbReference type="WBParaSite" id="BTMF_0000139601-mRNA-1"/>
    </source>
</evidence>
<reference evidence="1 2" key="2">
    <citation type="submission" date="2018-11" db="EMBL/GenBank/DDBJ databases">
        <authorList>
            <consortium name="Pathogen Informatics"/>
        </authorList>
    </citation>
    <scope>NUCLEOTIDE SEQUENCE [LARGE SCALE GENOMIC DNA]</scope>
</reference>